<dbReference type="Pfam" id="PF00126">
    <property type="entry name" value="HTH_1"/>
    <property type="match status" value="1"/>
</dbReference>
<dbReference type="AlphaFoldDB" id="A0A158JG54"/>
<name>A0A158JG54_CABCO</name>
<feature type="compositionally biased region" description="Low complexity" evidence="1">
    <location>
        <begin position="11"/>
        <end position="23"/>
    </location>
</feature>
<dbReference type="InterPro" id="IPR051815">
    <property type="entry name" value="Molybdate_resp_trans_reg"/>
</dbReference>
<feature type="compositionally biased region" description="Polar residues" evidence="1">
    <location>
        <begin position="1"/>
        <end position="10"/>
    </location>
</feature>
<feature type="domain" description="HTH lysR-type" evidence="2">
    <location>
        <begin position="49"/>
        <end position="109"/>
    </location>
</feature>
<dbReference type="Proteomes" id="UP000054740">
    <property type="component" value="Unassembled WGS sequence"/>
</dbReference>
<organism evidence="3 4">
    <name type="scientific">Caballeronia cordobensis</name>
    <name type="common">Burkholderia cordobensis</name>
    <dbReference type="NCBI Taxonomy" id="1353886"/>
    <lineage>
        <taxon>Bacteria</taxon>
        <taxon>Pseudomonadati</taxon>
        <taxon>Pseudomonadota</taxon>
        <taxon>Betaproteobacteria</taxon>
        <taxon>Burkholderiales</taxon>
        <taxon>Burkholderiaceae</taxon>
        <taxon>Caballeronia</taxon>
    </lineage>
</organism>
<protein>
    <submittedName>
        <fullName evidence="3">ModE family transcriptional regulator</fullName>
    </submittedName>
</protein>
<dbReference type="RefSeq" id="WP_082378221.1">
    <property type="nucleotide sequence ID" value="NZ_FCNY02000026.1"/>
</dbReference>
<feature type="region of interest" description="Disordered" evidence="1">
    <location>
        <begin position="1"/>
        <end position="23"/>
    </location>
</feature>
<dbReference type="PANTHER" id="PTHR30432">
    <property type="entry name" value="TRANSCRIPTIONAL REGULATOR MODE"/>
    <property type="match status" value="1"/>
</dbReference>
<dbReference type="Gene3D" id="1.10.10.10">
    <property type="entry name" value="Winged helix-like DNA-binding domain superfamily/Winged helix DNA-binding domain"/>
    <property type="match status" value="1"/>
</dbReference>
<accession>A0A158JG54</accession>
<dbReference type="EMBL" id="FCNY02000026">
    <property type="protein sequence ID" value="SAL67827.1"/>
    <property type="molecule type" value="Genomic_DNA"/>
</dbReference>
<sequence>MATTHKTTAGANERNAANTADAASAPAEVRFRMRVTKGETIAIGPGKVSLLEAVRRHGSISAAARSLDMSYRRAWLLIDELNRALESPATISEQGGQSGGGCVLTPVGERIVQLYREVETQAQAACATQIEALTKLLKP</sequence>
<dbReference type="InterPro" id="IPR000847">
    <property type="entry name" value="LysR_HTH_N"/>
</dbReference>
<evidence type="ECO:0000313" key="3">
    <source>
        <dbReference type="EMBL" id="SAL67827.1"/>
    </source>
</evidence>
<evidence type="ECO:0000256" key="1">
    <source>
        <dbReference type="SAM" id="MobiDB-lite"/>
    </source>
</evidence>
<keyword evidence="4" id="KW-1185">Reference proteome</keyword>
<reference evidence="4" key="1">
    <citation type="submission" date="2016-01" db="EMBL/GenBank/DDBJ databases">
        <authorList>
            <person name="Peeters C."/>
        </authorList>
    </citation>
    <scope>NUCLEOTIDE SEQUENCE [LARGE SCALE GENOMIC DNA]</scope>
</reference>
<dbReference type="PANTHER" id="PTHR30432:SF1">
    <property type="entry name" value="DNA-BINDING TRANSCRIPTIONAL DUAL REGULATOR MODE"/>
    <property type="match status" value="1"/>
</dbReference>
<gene>
    <name evidence="3" type="ORF">AWB70_06600</name>
</gene>
<proteinExistence type="predicted"/>
<evidence type="ECO:0000259" key="2">
    <source>
        <dbReference type="Pfam" id="PF00126"/>
    </source>
</evidence>
<dbReference type="SUPFAM" id="SSF46785">
    <property type="entry name" value="Winged helix' DNA-binding domain"/>
    <property type="match status" value="1"/>
</dbReference>
<dbReference type="InterPro" id="IPR036390">
    <property type="entry name" value="WH_DNA-bd_sf"/>
</dbReference>
<dbReference type="InterPro" id="IPR036388">
    <property type="entry name" value="WH-like_DNA-bd_sf"/>
</dbReference>
<evidence type="ECO:0000313" key="4">
    <source>
        <dbReference type="Proteomes" id="UP000054740"/>
    </source>
</evidence>
<dbReference type="GO" id="GO:0003700">
    <property type="term" value="F:DNA-binding transcription factor activity"/>
    <property type="evidence" value="ECO:0007669"/>
    <property type="project" value="InterPro"/>
</dbReference>